<dbReference type="Pfam" id="PF01755">
    <property type="entry name" value="Glyco_transf_25"/>
    <property type="match status" value="1"/>
</dbReference>
<gene>
    <name evidence="2" type="ORF">XBFM1_1670001</name>
</gene>
<evidence type="ECO:0000313" key="2">
    <source>
        <dbReference type="EMBL" id="CDH00486.1"/>
    </source>
</evidence>
<reference evidence="2" key="1">
    <citation type="submission" date="2013-07" db="EMBL/GenBank/DDBJ databases">
        <title>Sub-species coevolution in mutualistic symbiosis.</title>
        <authorList>
            <person name="Murfin K."/>
            <person name="Klassen J."/>
            <person name="Lee M."/>
            <person name="Forst S."/>
            <person name="Stock P."/>
            <person name="Goodrich-Blair H."/>
        </authorList>
    </citation>
    <scope>NUCLEOTIDE SEQUENCE [LARGE SCALE GENOMIC DNA]</scope>
    <source>
        <strain evidence="2">Feltiae Moldova</strain>
    </source>
</reference>
<protein>
    <submittedName>
        <fullName evidence="2">LPS glycosyltransferase</fullName>
    </submittedName>
</protein>
<name>A0A077NSB6_XENBV</name>
<dbReference type="InterPro" id="IPR002654">
    <property type="entry name" value="Glyco_trans_25"/>
</dbReference>
<evidence type="ECO:0000259" key="1">
    <source>
        <dbReference type="Pfam" id="PF01755"/>
    </source>
</evidence>
<dbReference type="RefSeq" id="WP_051863002.1">
    <property type="nucleotide sequence ID" value="NZ_CAWLWD010000149.1"/>
</dbReference>
<dbReference type="CDD" id="cd06532">
    <property type="entry name" value="Glyco_transf_25"/>
    <property type="match status" value="1"/>
</dbReference>
<keyword evidence="2" id="KW-0808">Transferase</keyword>
<dbReference type="HOGENOM" id="CLU_071269_4_0_6"/>
<dbReference type="EMBL" id="CBSV010000076">
    <property type="protein sequence ID" value="CDH00486.1"/>
    <property type="molecule type" value="Genomic_DNA"/>
</dbReference>
<dbReference type="GO" id="GO:0016740">
    <property type="term" value="F:transferase activity"/>
    <property type="evidence" value="ECO:0007669"/>
    <property type="project" value="UniProtKB-KW"/>
</dbReference>
<dbReference type="Proteomes" id="UP000028487">
    <property type="component" value="Unassembled WGS sequence"/>
</dbReference>
<dbReference type="AlphaFoldDB" id="A0A077NSB6"/>
<organism evidence="2">
    <name type="scientific">Xenorhabdus bovienii str. feltiae Moldova</name>
    <dbReference type="NCBI Taxonomy" id="1398200"/>
    <lineage>
        <taxon>Bacteria</taxon>
        <taxon>Pseudomonadati</taxon>
        <taxon>Pseudomonadota</taxon>
        <taxon>Gammaproteobacteria</taxon>
        <taxon>Enterobacterales</taxon>
        <taxon>Morganellaceae</taxon>
        <taxon>Xenorhabdus</taxon>
    </lineage>
</organism>
<proteinExistence type="predicted"/>
<feature type="domain" description="Glycosyl transferase family 25" evidence="1">
    <location>
        <begin position="2"/>
        <end position="169"/>
    </location>
</feature>
<comment type="caution">
    <text evidence="2">The sequence shown here is derived from an EMBL/GenBank/DDBJ whole genome shotgun (WGS) entry which is preliminary data.</text>
</comment>
<accession>A0A077NSB6</accession>
<sequence>MKIFIVNLKKHTQRKEKMQNQANKLGLHIEFIEAVYGPEINDEKLEKIAYDYPNCKLTKGEIGCSLSHLKIYKKIIDDNIEYALILEDDAVLSENITECIKNIKNSDNTRKPNVYLLSEVISYIKNYNLHSNIYKIYHACGAHGYIINKKAAKKLLSKLQPIKYEADMWWIFRFRNYIHVYCVIPHLIDTNDSDKKDSILEEERAKTIEEREKYRIALNKKEPFYHFYRIKELFRKKYLFEIEKIK</sequence>